<feature type="chain" id="PRO_5025682142" description="Beta-1,4-mannosyl-glycoprotein 4-beta-N-acetylglucosaminyltransferase" evidence="1">
    <location>
        <begin position="19"/>
        <end position="363"/>
    </location>
</feature>
<feature type="signal peptide" evidence="1">
    <location>
        <begin position="1"/>
        <end position="18"/>
    </location>
</feature>
<reference evidence="2" key="1">
    <citation type="journal article" date="2020" name="J. Eukaryot. Microbiol.">
        <title>De novo Sequencing, Assembly and Annotation of the Transcriptome for the Free-Living Testate Amoeba Arcella intermedia.</title>
        <authorList>
            <person name="Ribeiro G.M."/>
            <person name="Porfirio-Sousa A.L."/>
            <person name="Maurer-Alcala X.X."/>
            <person name="Katz L.A."/>
            <person name="Lahr D.J.G."/>
        </authorList>
    </citation>
    <scope>NUCLEOTIDE SEQUENCE</scope>
</reference>
<dbReference type="GO" id="GO:0016020">
    <property type="term" value="C:membrane"/>
    <property type="evidence" value="ECO:0007669"/>
    <property type="project" value="InterPro"/>
</dbReference>
<protein>
    <recommendedName>
        <fullName evidence="3">Beta-1,4-mannosyl-glycoprotein 4-beta-N-acetylglucosaminyltransferase</fullName>
    </recommendedName>
</protein>
<evidence type="ECO:0000313" key="2">
    <source>
        <dbReference type="EMBL" id="NDV32911.1"/>
    </source>
</evidence>
<dbReference type="EMBL" id="GIBP01003942">
    <property type="protein sequence ID" value="NDV32911.1"/>
    <property type="molecule type" value="Transcribed_RNA"/>
</dbReference>
<dbReference type="GO" id="GO:0003830">
    <property type="term" value="F:beta-1,4-mannosylglycoprotein 4-beta-N-acetylglucosaminyltransferase activity"/>
    <property type="evidence" value="ECO:0007669"/>
    <property type="project" value="InterPro"/>
</dbReference>
<keyword evidence="1" id="KW-0732">Signal</keyword>
<accession>A0A6B2L7I6</accession>
<sequence>MFFRLLIGLMVLNFVVFSFLSPSSPFYESIWLVFLNIRPWFRPLVDEPPEKWGTEFINRQSLDCSLYGWTNQSKPIKVYDAFLFSLELEWLEVRLNELEAVIDYFVIVESATDFMGKPKELVFQKNKDKFKKFEHKICYHAAEVPKNIKDKWEREDYQRHAVKDAVSNCFVEKGDIIIFGDLDELPRPDIVRLLRKCTGYPQPVNLALRNYLYSFEWEDVAYYPNPRLTVWIWNHSDPFFKHFPTHHDQIGDTLIHDAGWHCSWCFKYIEEFQWKMKAYSHSNEFWRPIQHDPNHIQQAICTGERLQGTYHIEFAINLFDVHQKIQLIKSVKSMVSLPQYVIDNQKQYSYLLPGGCKRESARN</sequence>
<evidence type="ECO:0008006" key="3">
    <source>
        <dbReference type="Google" id="ProtNLM"/>
    </source>
</evidence>
<dbReference type="PANTHER" id="PTHR12224:SF0">
    <property type="entry name" value="BETA-1,4-MANNOSYL-GLYCOPROTEIN 4-BETA-N-ACETYLGLUCOSAMINYLTRANSFERASE"/>
    <property type="match status" value="1"/>
</dbReference>
<organism evidence="2">
    <name type="scientific">Arcella intermedia</name>
    <dbReference type="NCBI Taxonomy" id="1963864"/>
    <lineage>
        <taxon>Eukaryota</taxon>
        <taxon>Amoebozoa</taxon>
        <taxon>Tubulinea</taxon>
        <taxon>Elardia</taxon>
        <taxon>Arcellinida</taxon>
        <taxon>Sphaerothecina</taxon>
        <taxon>Arcellidae</taxon>
        <taxon>Arcella</taxon>
    </lineage>
</organism>
<dbReference type="PANTHER" id="PTHR12224">
    <property type="entry name" value="BETA-1,4-MANNOSYL-GLYCOPROTEIN BETA-1,4-N-ACETYLGLUCOSAMINYL-TRANSFERASE"/>
    <property type="match status" value="1"/>
</dbReference>
<dbReference type="GO" id="GO:0006044">
    <property type="term" value="P:N-acetylglucosamine metabolic process"/>
    <property type="evidence" value="ECO:0007669"/>
    <property type="project" value="TreeGrafter"/>
</dbReference>
<evidence type="ECO:0000256" key="1">
    <source>
        <dbReference type="SAM" id="SignalP"/>
    </source>
</evidence>
<dbReference type="AlphaFoldDB" id="A0A6B2L7I6"/>
<name>A0A6B2L7I6_9EUKA</name>
<dbReference type="InterPro" id="IPR006813">
    <property type="entry name" value="Glyco_trans_17"/>
</dbReference>
<dbReference type="Pfam" id="PF04724">
    <property type="entry name" value="Glyco_transf_17"/>
    <property type="match status" value="1"/>
</dbReference>
<proteinExistence type="predicted"/>